<name>A0A6V7WP76_MELEN</name>
<organism evidence="1 2">
    <name type="scientific">Meloidogyne enterolobii</name>
    <name type="common">Root-knot nematode worm</name>
    <name type="synonym">Meloidogyne mayaguensis</name>
    <dbReference type="NCBI Taxonomy" id="390850"/>
    <lineage>
        <taxon>Eukaryota</taxon>
        <taxon>Metazoa</taxon>
        <taxon>Ecdysozoa</taxon>
        <taxon>Nematoda</taxon>
        <taxon>Chromadorea</taxon>
        <taxon>Rhabditida</taxon>
        <taxon>Tylenchina</taxon>
        <taxon>Tylenchomorpha</taxon>
        <taxon>Tylenchoidea</taxon>
        <taxon>Meloidogynidae</taxon>
        <taxon>Meloidogyninae</taxon>
        <taxon>Meloidogyne</taxon>
    </lineage>
</organism>
<evidence type="ECO:0000313" key="1">
    <source>
        <dbReference type="EMBL" id="CAD2188815.1"/>
    </source>
</evidence>
<proteinExistence type="predicted"/>
<dbReference type="AlphaFoldDB" id="A0A6V7WP76"/>
<sequence>MLILNRPVQNPGSVTNFLMSKSMNWRNNLRNIQRLLMNFCSSLLIRIIQLRKRLFLAGLRIVRLGTSTRTNCRK</sequence>
<comment type="caution">
    <text evidence="1">The sequence shown here is derived from an EMBL/GenBank/DDBJ whole genome shotgun (WGS) entry which is preliminary data.</text>
</comment>
<protein>
    <submittedName>
        <fullName evidence="1">Uncharacterized protein</fullName>
    </submittedName>
</protein>
<reference evidence="1 2" key="1">
    <citation type="submission" date="2020-08" db="EMBL/GenBank/DDBJ databases">
        <authorList>
            <person name="Koutsovoulos G."/>
            <person name="Danchin GJ E."/>
        </authorList>
    </citation>
    <scope>NUCLEOTIDE SEQUENCE [LARGE SCALE GENOMIC DNA]</scope>
</reference>
<dbReference type="Proteomes" id="UP000580250">
    <property type="component" value="Unassembled WGS sequence"/>
</dbReference>
<gene>
    <name evidence="1" type="ORF">MENT_LOCUS41488</name>
</gene>
<accession>A0A6V7WP76</accession>
<dbReference type="EMBL" id="CAJEWN010000715">
    <property type="protein sequence ID" value="CAD2188815.1"/>
    <property type="molecule type" value="Genomic_DNA"/>
</dbReference>
<evidence type="ECO:0000313" key="2">
    <source>
        <dbReference type="Proteomes" id="UP000580250"/>
    </source>
</evidence>